<dbReference type="InterPro" id="IPR045086">
    <property type="entry name" value="OBG_GTPase"/>
</dbReference>
<evidence type="ECO:0000259" key="11">
    <source>
        <dbReference type="PROSITE" id="PS51883"/>
    </source>
</evidence>
<dbReference type="Gene3D" id="2.70.210.12">
    <property type="entry name" value="GTP1/OBG domain"/>
    <property type="match status" value="1"/>
</dbReference>
<dbReference type="PANTHER" id="PTHR11702">
    <property type="entry name" value="DEVELOPMENTALLY REGULATED GTP-BINDING PROTEIN-RELATED"/>
    <property type="match status" value="1"/>
</dbReference>
<keyword evidence="2 8" id="KW-0963">Cytoplasm</keyword>
<dbReference type="PANTHER" id="PTHR11702:SF31">
    <property type="entry name" value="MITOCHONDRIAL RIBOSOME-ASSOCIATED GTPASE 2"/>
    <property type="match status" value="1"/>
</dbReference>
<dbReference type="GO" id="GO:0003924">
    <property type="term" value="F:GTPase activity"/>
    <property type="evidence" value="ECO:0007669"/>
    <property type="project" value="UniProtKB-UniRule"/>
</dbReference>
<dbReference type="eggNOG" id="COG0536">
    <property type="taxonomic scope" value="Bacteria"/>
</dbReference>
<dbReference type="GO" id="GO:0043022">
    <property type="term" value="F:ribosome binding"/>
    <property type="evidence" value="ECO:0007669"/>
    <property type="project" value="UniProtKB-ARBA"/>
</dbReference>
<reference evidence="12 13" key="1">
    <citation type="journal article" date="2011" name="Stand. Genomic Sci.">
        <title>Complete genome sequence of the acetate-degrading sulfate reducer Desulfobacca acetoxidans type strain (ASRB2).</title>
        <authorList>
            <person name="Goker M."/>
            <person name="Teshima H."/>
            <person name="Lapidus A."/>
            <person name="Nolan M."/>
            <person name="Lucas S."/>
            <person name="Hammon N."/>
            <person name="Deshpande S."/>
            <person name="Cheng J.F."/>
            <person name="Tapia R."/>
            <person name="Han C."/>
            <person name="Goodwin L."/>
            <person name="Pitluck S."/>
            <person name="Huntemann M."/>
            <person name="Liolios K."/>
            <person name="Ivanova N."/>
            <person name="Pagani I."/>
            <person name="Mavromatis K."/>
            <person name="Ovchinikova G."/>
            <person name="Pati A."/>
            <person name="Chen A."/>
            <person name="Palaniappan K."/>
            <person name="Land M."/>
            <person name="Hauser L."/>
            <person name="Brambilla E.M."/>
            <person name="Rohde M."/>
            <person name="Spring S."/>
            <person name="Detter J.C."/>
            <person name="Woyke T."/>
            <person name="Bristow J."/>
            <person name="Eisen J.A."/>
            <person name="Markowitz V."/>
            <person name="Hugenholtz P."/>
            <person name="Kyrpides N.C."/>
            <person name="Klenk H.P."/>
        </authorList>
    </citation>
    <scope>NUCLEOTIDE SEQUENCE [LARGE SCALE GENOMIC DNA]</scope>
    <source>
        <strain evidence="13">ATCC 700848 / DSM 11109 / ASRB2</strain>
    </source>
</reference>
<evidence type="ECO:0000313" key="12">
    <source>
        <dbReference type="EMBL" id="AEB09226.1"/>
    </source>
</evidence>
<gene>
    <name evidence="8" type="primary">obg</name>
    <name evidence="12" type="ordered locus">Desac_1369</name>
</gene>
<evidence type="ECO:0000256" key="9">
    <source>
        <dbReference type="SAM" id="MobiDB-lite"/>
    </source>
</evidence>
<feature type="domain" description="Obg" evidence="11">
    <location>
        <begin position="4"/>
        <end position="162"/>
    </location>
</feature>
<keyword evidence="7 8" id="KW-0342">GTP-binding</keyword>
<sequence>MPQRRFADEADIVVEAGCGGAGCVSFQRRRFQPRGAPDGGDGGDGGDVILVACSSLRTLANFRHQRHFRAQKGESGRGQLKKGAHGANLEIPVPPGTMVLDAGSGQLLADLVKVPDTVVVAQGGRGGKGNAHFGSSRLRSPRFAQSGEPGQQRQLRLELHLLADVGLIGSPNAGKTTLLARLTASKARGSSHPFSTLEPNLGVIQHEEHDSIIVADIPGLITGAHLGKGLGDRFLRHVQRTRLLLQVVDASVLDPTAPCAPVELIRKELGTYDPQLLLKKYLVVLNKIDLLSQDFPLPAVIAALQRCGWPCLALSALTGQGVARLEEMIWCQLETLSDVAA</sequence>
<feature type="binding site" evidence="8">
    <location>
        <begin position="315"/>
        <end position="317"/>
    </location>
    <ligand>
        <name>GTP</name>
        <dbReference type="ChEBI" id="CHEBI:37565"/>
    </ligand>
</feature>
<dbReference type="PRINTS" id="PR00326">
    <property type="entry name" value="GTP1OBG"/>
</dbReference>
<keyword evidence="6 8" id="KW-0460">Magnesium</keyword>
<feature type="binding site" evidence="8">
    <location>
        <position position="176"/>
    </location>
    <ligand>
        <name>Mg(2+)</name>
        <dbReference type="ChEBI" id="CHEBI:18420"/>
    </ligand>
</feature>
<dbReference type="InterPro" id="IPR006073">
    <property type="entry name" value="GTP-bd"/>
</dbReference>
<dbReference type="InterPro" id="IPR031167">
    <property type="entry name" value="G_OBG"/>
</dbReference>
<dbReference type="RefSeq" id="WP_013706338.1">
    <property type="nucleotide sequence ID" value="NC_015388.1"/>
</dbReference>
<evidence type="ECO:0000256" key="8">
    <source>
        <dbReference type="HAMAP-Rule" id="MF_01454"/>
    </source>
</evidence>
<evidence type="ECO:0000259" key="10">
    <source>
        <dbReference type="PROSITE" id="PS51710"/>
    </source>
</evidence>
<evidence type="ECO:0000256" key="3">
    <source>
        <dbReference type="ARBA" id="ARBA00022723"/>
    </source>
</evidence>
<evidence type="ECO:0000313" key="13">
    <source>
        <dbReference type="Proteomes" id="UP000000483"/>
    </source>
</evidence>
<dbReference type="Pfam" id="PF01018">
    <property type="entry name" value="GTP1_OBG"/>
    <property type="match status" value="1"/>
</dbReference>
<comment type="similarity">
    <text evidence="1 8">Belongs to the TRAFAC class OBG-HflX-like GTPase superfamily. OBG GTPase family.</text>
</comment>
<feature type="binding site" evidence="8">
    <location>
        <begin position="286"/>
        <end position="289"/>
    </location>
    <ligand>
        <name>GTP</name>
        <dbReference type="ChEBI" id="CHEBI:37565"/>
    </ligand>
</feature>
<dbReference type="PROSITE" id="PS51710">
    <property type="entry name" value="G_OBG"/>
    <property type="match status" value="1"/>
</dbReference>
<comment type="caution">
    <text evidence="8">Lacks conserved residue(s) required for the propagation of feature annotation.</text>
</comment>
<feature type="region of interest" description="Disordered" evidence="9">
    <location>
        <begin position="123"/>
        <end position="150"/>
    </location>
</feature>
<dbReference type="SUPFAM" id="SSF52540">
    <property type="entry name" value="P-loop containing nucleoside triphosphate hydrolases"/>
    <property type="match status" value="1"/>
</dbReference>
<dbReference type="GO" id="GO:0005737">
    <property type="term" value="C:cytoplasm"/>
    <property type="evidence" value="ECO:0007669"/>
    <property type="project" value="UniProtKB-SubCell"/>
</dbReference>
<dbReference type="InterPro" id="IPR014100">
    <property type="entry name" value="GTP-bd_Obg/CgtA"/>
</dbReference>
<dbReference type="EC" id="3.6.5.-" evidence="8"/>
<evidence type="ECO:0000256" key="6">
    <source>
        <dbReference type="ARBA" id="ARBA00022842"/>
    </source>
</evidence>
<feature type="binding site" evidence="8">
    <location>
        <begin position="194"/>
        <end position="198"/>
    </location>
    <ligand>
        <name>GTP</name>
        <dbReference type="ChEBI" id="CHEBI:37565"/>
    </ligand>
</feature>
<dbReference type="InterPro" id="IPR036726">
    <property type="entry name" value="GTP1_OBG_dom_sf"/>
</dbReference>
<dbReference type="AlphaFoldDB" id="F2NHN9"/>
<evidence type="ECO:0000256" key="1">
    <source>
        <dbReference type="ARBA" id="ARBA00007699"/>
    </source>
</evidence>
<comment type="subcellular location">
    <subcellularLocation>
        <location evidence="8">Cytoplasm</location>
    </subcellularLocation>
</comment>
<evidence type="ECO:0000256" key="5">
    <source>
        <dbReference type="ARBA" id="ARBA00022801"/>
    </source>
</evidence>
<dbReference type="GO" id="GO:0000287">
    <property type="term" value="F:magnesium ion binding"/>
    <property type="evidence" value="ECO:0007669"/>
    <property type="project" value="InterPro"/>
</dbReference>
<dbReference type="NCBIfam" id="TIGR02729">
    <property type="entry name" value="Obg_CgtA"/>
    <property type="match status" value="1"/>
</dbReference>
<dbReference type="PIRSF" id="PIRSF002401">
    <property type="entry name" value="GTP_bd_Obg/CgtA"/>
    <property type="match status" value="1"/>
</dbReference>
<comment type="subunit">
    <text evidence="8">Monomer.</text>
</comment>
<keyword evidence="5 8" id="KW-0378">Hydrolase</keyword>
<feature type="domain" description="OBG-type G" evidence="10">
    <location>
        <begin position="163"/>
        <end position="334"/>
    </location>
</feature>
<name>F2NHN9_DESAR</name>
<dbReference type="KEGG" id="dao:Desac_1369"/>
<proteinExistence type="inferred from homology"/>
<feature type="binding site" evidence="8">
    <location>
        <begin position="216"/>
        <end position="219"/>
    </location>
    <ligand>
        <name>GTP</name>
        <dbReference type="ChEBI" id="CHEBI:37565"/>
    </ligand>
</feature>
<accession>F2NHN9</accession>
<comment type="function">
    <text evidence="8">An essential GTPase which binds GTP, GDP and possibly (p)ppGpp with moderate affinity, with high nucleotide exchange rates and a fairly low GTP hydrolysis rate. Plays a role in control of the cell cycle, stress response, ribosome biogenesis and in those bacteria that undergo differentiation, in morphogenesis control.</text>
</comment>
<reference evidence="13" key="2">
    <citation type="submission" date="2011-03" db="EMBL/GenBank/DDBJ databases">
        <title>The complete genome of Desulfobacca acetoxidans DSM 11109.</title>
        <authorList>
            <consortium name="US DOE Joint Genome Institute (JGI-PGF)"/>
            <person name="Lucas S."/>
            <person name="Copeland A."/>
            <person name="Lapidus A."/>
            <person name="Bruce D."/>
            <person name="Goodwin L."/>
            <person name="Pitluck S."/>
            <person name="Peters L."/>
            <person name="Kyrpides N."/>
            <person name="Mavromatis K."/>
            <person name="Ivanova N."/>
            <person name="Ovchinnikova G."/>
            <person name="Teshima H."/>
            <person name="Detter J.C."/>
            <person name="Han C."/>
            <person name="Land M."/>
            <person name="Hauser L."/>
            <person name="Markowitz V."/>
            <person name="Cheng J.-F."/>
            <person name="Hugenholtz P."/>
            <person name="Woyke T."/>
            <person name="Wu D."/>
            <person name="Spring S."/>
            <person name="Schueler E."/>
            <person name="Brambilla E."/>
            <person name="Klenk H.-P."/>
            <person name="Eisen J.A."/>
        </authorList>
    </citation>
    <scope>NUCLEOTIDE SEQUENCE [LARGE SCALE GENOMIC DNA]</scope>
    <source>
        <strain evidence="13">ATCC 700848 / DSM 11109 / ASRB2</strain>
    </source>
</reference>
<evidence type="ECO:0000256" key="2">
    <source>
        <dbReference type="ARBA" id="ARBA00022490"/>
    </source>
</evidence>
<organism evidence="12 13">
    <name type="scientific">Desulfobacca acetoxidans (strain ATCC 700848 / DSM 11109 / ASRB2)</name>
    <dbReference type="NCBI Taxonomy" id="880072"/>
    <lineage>
        <taxon>Bacteria</taxon>
        <taxon>Pseudomonadati</taxon>
        <taxon>Thermodesulfobacteriota</taxon>
        <taxon>Desulfobaccia</taxon>
        <taxon>Desulfobaccales</taxon>
        <taxon>Desulfobaccaceae</taxon>
        <taxon>Desulfobacca</taxon>
    </lineage>
</organism>
<dbReference type="GO" id="GO:0042254">
    <property type="term" value="P:ribosome biogenesis"/>
    <property type="evidence" value="ECO:0007669"/>
    <property type="project" value="UniProtKB-UniRule"/>
</dbReference>
<dbReference type="NCBIfam" id="NF008956">
    <property type="entry name" value="PRK12299.1"/>
    <property type="match status" value="1"/>
</dbReference>
<dbReference type="EMBL" id="CP002629">
    <property type="protein sequence ID" value="AEB09226.1"/>
    <property type="molecule type" value="Genomic_DNA"/>
</dbReference>
<dbReference type="OrthoDB" id="9807318at2"/>
<protein>
    <recommendedName>
        <fullName evidence="8">GTPase Obg</fullName>
        <ecNumber evidence="8">3.6.5.-</ecNumber>
    </recommendedName>
    <alternativeName>
        <fullName evidence="8">GTP-binding protein Obg</fullName>
    </alternativeName>
</protein>
<keyword evidence="13" id="KW-1185">Reference proteome</keyword>
<dbReference type="PROSITE" id="PS51883">
    <property type="entry name" value="OBG"/>
    <property type="match status" value="1"/>
</dbReference>
<evidence type="ECO:0000256" key="4">
    <source>
        <dbReference type="ARBA" id="ARBA00022741"/>
    </source>
</evidence>
<dbReference type="InterPro" id="IPR006169">
    <property type="entry name" value="GTP1_OBG_dom"/>
</dbReference>
<dbReference type="FunFam" id="2.70.210.12:FF:000001">
    <property type="entry name" value="GTPase Obg"/>
    <property type="match status" value="1"/>
</dbReference>
<comment type="cofactor">
    <cofactor evidence="8">
        <name>Mg(2+)</name>
        <dbReference type="ChEBI" id="CHEBI:18420"/>
    </cofactor>
</comment>
<dbReference type="InterPro" id="IPR027417">
    <property type="entry name" value="P-loop_NTPase"/>
</dbReference>
<dbReference type="Proteomes" id="UP000000483">
    <property type="component" value="Chromosome"/>
</dbReference>
<keyword evidence="4 8" id="KW-0547">Nucleotide-binding</keyword>
<feature type="binding site" evidence="8">
    <location>
        <position position="196"/>
    </location>
    <ligand>
        <name>Mg(2+)</name>
        <dbReference type="ChEBI" id="CHEBI:18420"/>
    </ligand>
</feature>
<keyword evidence="3 8" id="KW-0479">Metal-binding</keyword>
<dbReference type="STRING" id="880072.Desac_1369"/>
<dbReference type="Gene3D" id="3.40.50.300">
    <property type="entry name" value="P-loop containing nucleotide triphosphate hydrolases"/>
    <property type="match status" value="1"/>
</dbReference>
<evidence type="ECO:0000256" key="7">
    <source>
        <dbReference type="ARBA" id="ARBA00023134"/>
    </source>
</evidence>
<dbReference type="Pfam" id="PF01926">
    <property type="entry name" value="MMR_HSR1"/>
    <property type="match status" value="1"/>
</dbReference>
<dbReference type="SUPFAM" id="SSF82051">
    <property type="entry name" value="Obg GTP-binding protein N-terminal domain"/>
    <property type="match status" value="1"/>
</dbReference>
<dbReference type="CDD" id="cd01898">
    <property type="entry name" value="Obg"/>
    <property type="match status" value="1"/>
</dbReference>
<dbReference type="HAMAP" id="MF_01454">
    <property type="entry name" value="GTPase_Obg"/>
    <property type="match status" value="1"/>
</dbReference>
<dbReference type="HOGENOM" id="CLU_011747_2_0_7"/>
<dbReference type="GO" id="GO:0005525">
    <property type="term" value="F:GTP binding"/>
    <property type="evidence" value="ECO:0007669"/>
    <property type="project" value="UniProtKB-UniRule"/>
</dbReference>